<organism evidence="18 19">
    <name type="scientific">Funneliformis mosseae</name>
    <name type="common">Endomycorrhizal fungus</name>
    <name type="synonym">Glomus mosseae</name>
    <dbReference type="NCBI Taxonomy" id="27381"/>
    <lineage>
        <taxon>Eukaryota</taxon>
        <taxon>Fungi</taxon>
        <taxon>Fungi incertae sedis</taxon>
        <taxon>Mucoromycota</taxon>
        <taxon>Glomeromycotina</taxon>
        <taxon>Glomeromycetes</taxon>
        <taxon>Glomerales</taxon>
        <taxon>Glomeraceae</taxon>
        <taxon>Funneliformis</taxon>
    </lineage>
</organism>
<keyword evidence="5" id="KW-0489">Methyltransferase</keyword>
<dbReference type="CDD" id="cd03311">
    <property type="entry name" value="CIMS_C_terminal_like"/>
    <property type="match status" value="1"/>
</dbReference>
<dbReference type="Proteomes" id="UP000789375">
    <property type="component" value="Unassembled WGS sequence"/>
</dbReference>
<feature type="domain" description="Cobalamin-independent methionine synthase MetE N-terminal" evidence="17">
    <location>
        <begin position="4"/>
        <end position="314"/>
    </location>
</feature>
<dbReference type="GO" id="GO:0032259">
    <property type="term" value="P:methylation"/>
    <property type="evidence" value="ECO:0007669"/>
    <property type="project" value="UniProtKB-KW"/>
</dbReference>
<evidence type="ECO:0000313" key="19">
    <source>
        <dbReference type="Proteomes" id="UP000789375"/>
    </source>
</evidence>
<proteinExistence type="inferred from homology"/>
<dbReference type="NCBIfam" id="NF003556">
    <property type="entry name" value="PRK05222.1"/>
    <property type="match status" value="1"/>
</dbReference>
<evidence type="ECO:0000256" key="14">
    <source>
        <dbReference type="PIRSR" id="PIRSR000382-2"/>
    </source>
</evidence>
<dbReference type="EC" id="2.1.1.14" evidence="4"/>
<evidence type="ECO:0000256" key="1">
    <source>
        <dbReference type="ARBA" id="ARBA00002777"/>
    </source>
</evidence>
<protein>
    <recommendedName>
        <fullName evidence="4">5-methyltetrahydropteroyltriglutamate--homocysteine S-methyltransferase</fullName>
        <ecNumber evidence="4">2.1.1.14</ecNumber>
    </recommendedName>
    <alternativeName>
        <fullName evidence="12">Cobalamin-independent methionine synthase</fullName>
    </alternativeName>
    <alternativeName>
        <fullName evidence="11">Methionine synthase, vitamin-B12 independent isozyme</fullName>
    </alternativeName>
</protein>
<comment type="pathway">
    <text evidence="2">Amino-acid biosynthesis; L-methionine biosynthesis via de novo pathway; L-methionine from L-homocysteine (MetE route): step 1/1.</text>
</comment>
<keyword evidence="19" id="KW-1185">Reference proteome</keyword>
<gene>
    <name evidence="18" type="ORF">FMOSSE_LOCUS7436</name>
</gene>
<dbReference type="PIRSF" id="PIRSF000382">
    <property type="entry name" value="MeTrfase_B12_ind"/>
    <property type="match status" value="1"/>
</dbReference>
<comment type="cofactor">
    <cofactor evidence="14">
        <name>Zn(2+)</name>
        <dbReference type="ChEBI" id="CHEBI:29105"/>
    </cofactor>
    <text evidence="14">Binds 2 Zn(2+) ions per subunit.</text>
</comment>
<evidence type="ECO:0000256" key="11">
    <source>
        <dbReference type="ARBA" id="ARBA00030765"/>
    </source>
</evidence>
<reference evidence="18" key="1">
    <citation type="submission" date="2021-06" db="EMBL/GenBank/DDBJ databases">
        <authorList>
            <person name="Kallberg Y."/>
            <person name="Tangrot J."/>
            <person name="Rosling A."/>
        </authorList>
    </citation>
    <scope>NUCLEOTIDE SEQUENCE</scope>
    <source>
        <strain evidence="18">87-6 pot B 2015</strain>
    </source>
</reference>
<feature type="domain" description="Cobalamin-independent methionine synthase MetE C-terminal/archaeal" evidence="16">
    <location>
        <begin position="435"/>
        <end position="757"/>
    </location>
</feature>
<dbReference type="GO" id="GO:0071265">
    <property type="term" value="P:L-methionine biosynthetic process"/>
    <property type="evidence" value="ECO:0007669"/>
    <property type="project" value="UniProtKB-ARBA"/>
</dbReference>
<dbReference type="HAMAP" id="MF_00172">
    <property type="entry name" value="Meth_synth"/>
    <property type="match status" value="1"/>
</dbReference>
<feature type="binding site" evidence="14">
    <location>
        <position position="652"/>
    </location>
    <ligand>
        <name>Zn(2+)</name>
        <dbReference type="ChEBI" id="CHEBI:29105"/>
        <label>1</label>
        <note>catalytic</note>
    </ligand>
</feature>
<dbReference type="PANTHER" id="PTHR30519">
    <property type="entry name" value="5-METHYLTETRAHYDROPTEROYLTRIGLUTAMATE--HOMOCYSTEINE METHYLTRANSFERASE"/>
    <property type="match status" value="1"/>
</dbReference>
<dbReference type="SUPFAM" id="SSF51726">
    <property type="entry name" value="UROD/MetE-like"/>
    <property type="match status" value="2"/>
</dbReference>
<feature type="active site" description="Proton donor" evidence="15">
    <location>
        <position position="703"/>
    </location>
</feature>
<dbReference type="EMBL" id="CAJVPP010001735">
    <property type="protein sequence ID" value="CAG8570667.1"/>
    <property type="molecule type" value="Genomic_DNA"/>
</dbReference>
<evidence type="ECO:0000256" key="13">
    <source>
        <dbReference type="PIRSR" id="PIRSR000382-1"/>
    </source>
</evidence>
<sequence length="766" mass="86843">MVIATNLGFPRMGAKRELKRLVENFWAGKIDENALLSGAKKHREEHWSLQKNAGLDHIPSNDFSFYDQVVDHSYAFGVIPARYKNLKPGLETYFAMCRGLQKSGVDVEACEMKKWFDTNYHYIVPEFDSNQQFNLNATKITTEYNEAKAVGIQTRPVILGPVSYLLLGKPARGSPQEFEPIQLLSKLLPLYEEILCKLAEAGATWIQIDEPCLIRDLPPTLKNEYTSAYNVLTKVSPKLKILIATYFERIGTNIDFIIDTPINAIHIDLVRSPGQLEPILKRLPSTVSLSLGLINGRNIWTANLDDALAEAQKAVTALGSERVFIAPSCSLLHTPHSVQNEKKMDSEMLGWLSFAVEKIHELVIISKALNCGVDSVQAELDVNRKSIQSRRTSSRIHDPIVQEKMKSLTPDMFKRKTPFRERQQKQKQKLGLPLFPTTTVGSFPQTKEVRSIRAKLKKGDVTLAQYDDFMNKEIEKCIRFQEGIDMDVLVHGEFERNDMVEFFGENLQGYVHSENGWVQSYGSRCTKPPIIFGDVSRPKPMTVEVIKYAQSLTKKLVKGMLTGPVTMLQWSFVRDDQPRKDTTYQLALAILQEVQDLEAAGISVIQIDEPAIREGLPIRKEDWNEYLQWAVDAFLLSSCGVDCSTQIHTHMCYSDFNDIIEAIQRLDADVITIENSRSDLKLLNAFEKREYTNEIGPGLYDIHSPRVPSTEELKTRLKEILKYIPKNLLWVNPDCGLKTRGWKEVEAALKNLTDVAKEFRAAEAGC</sequence>
<feature type="binding site" evidence="13">
    <location>
        <position position="119"/>
    </location>
    <ligand>
        <name>5-methyltetrahydropteroyltri-L-glutamate</name>
        <dbReference type="ChEBI" id="CHEBI:58207"/>
    </ligand>
</feature>
<dbReference type="FunFam" id="3.20.20.210:FF:000003">
    <property type="entry name" value="5-methyltetrahydropteroyltriglutamate--homocysteine methyltransferase"/>
    <property type="match status" value="1"/>
</dbReference>
<evidence type="ECO:0000256" key="8">
    <source>
        <dbReference type="ARBA" id="ARBA00022723"/>
    </source>
</evidence>
<feature type="binding site" evidence="13">
    <location>
        <position position="608"/>
    </location>
    <ligand>
        <name>L-methionine</name>
        <dbReference type="ChEBI" id="CHEBI:57844"/>
    </ligand>
</feature>
<dbReference type="InterPro" id="IPR038071">
    <property type="entry name" value="UROD/MetE-like_sf"/>
</dbReference>
<feature type="binding site" evidence="13">
    <location>
        <position position="19"/>
    </location>
    <ligand>
        <name>5-methyltetrahydropteroyltri-L-glutamate</name>
        <dbReference type="ChEBI" id="CHEBI:58207"/>
    </ligand>
</feature>
<evidence type="ECO:0000256" key="12">
    <source>
        <dbReference type="ARBA" id="ARBA00031314"/>
    </source>
</evidence>
<feature type="binding site" evidence="14">
    <location>
        <position position="650"/>
    </location>
    <ligand>
        <name>Zn(2+)</name>
        <dbReference type="ChEBI" id="CHEBI:29105"/>
        <label>1</label>
        <note>catalytic</note>
    </ligand>
</feature>
<evidence type="ECO:0000313" key="18">
    <source>
        <dbReference type="EMBL" id="CAG8570667.1"/>
    </source>
</evidence>
<keyword evidence="8 14" id="KW-0479">Metal-binding</keyword>
<dbReference type="Pfam" id="PF01717">
    <property type="entry name" value="Meth_synt_2"/>
    <property type="match status" value="1"/>
</dbReference>
<feature type="binding site" evidence="14">
    <location>
        <position position="735"/>
    </location>
    <ligand>
        <name>Zn(2+)</name>
        <dbReference type="ChEBI" id="CHEBI:29105"/>
        <label>1</label>
        <note>catalytic</note>
    </ligand>
</feature>
<dbReference type="InterPro" id="IPR002629">
    <property type="entry name" value="Met_Synth_C/arc"/>
</dbReference>
<evidence type="ECO:0000256" key="15">
    <source>
        <dbReference type="PIRSR" id="PIRSR000382-3"/>
    </source>
</evidence>
<evidence type="ECO:0000256" key="2">
    <source>
        <dbReference type="ARBA" id="ARBA00004681"/>
    </source>
</evidence>
<dbReference type="InterPro" id="IPR006276">
    <property type="entry name" value="Cobalamin-indep_Met_synthase"/>
</dbReference>
<feature type="binding site" evidence="13">
    <location>
        <position position="493"/>
    </location>
    <ligand>
        <name>L-methionine</name>
        <dbReference type="ChEBI" id="CHEBI:57844"/>
    </ligand>
</feature>
<evidence type="ECO:0000256" key="6">
    <source>
        <dbReference type="ARBA" id="ARBA00022605"/>
    </source>
</evidence>
<dbReference type="AlphaFoldDB" id="A0A9N9BJY9"/>
<keyword evidence="6" id="KW-0028">Amino-acid biosynthesis</keyword>
<evidence type="ECO:0000256" key="9">
    <source>
        <dbReference type="ARBA" id="ARBA00022833"/>
    </source>
</evidence>
<keyword evidence="10" id="KW-0486">Methionine biosynthesis</keyword>
<evidence type="ECO:0000259" key="17">
    <source>
        <dbReference type="Pfam" id="PF08267"/>
    </source>
</evidence>
<comment type="caution">
    <text evidence="18">The sequence shown here is derived from an EMBL/GenBank/DDBJ whole genome shotgun (WGS) entry which is preliminary data.</text>
</comment>
<dbReference type="GO" id="GO:0008270">
    <property type="term" value="F:zinc ion binding"/>
    <property type="evidence" value="ECO:0007669"/>
    <property type="project" value="InterPro"/>
</dbReference>
<accession>A0A9N9BJY9</accession>
<keyword evidence="7" id="KW-0808">Transferase</keyword>
<dbReference type="FunFam" id="3.20.20.210:FF:000002">
    <property type="entry name" value="5-methyltetrahydropteroyltriglutamate--homocysteine methyltransferase"/>
    <property type="match status" value="1"/>
</dbReference>
<dbReference type="CDD" id="cd03312">
    <property type="entry name" value="CIMS_N_terminal_like"/>
    <property type="match status" value="1"/>
</dbReference>
<name>A0A9N9BJY9_FUNMO</name>
<feature type="binding site" evidence="13">
    <location>
        <position position="608"/>
    </location>
    <ligand>
        <name>L-homocysteine</name>
        <dbReference type="ChEBI" id="CHEBI:58199"/>
    </ligand>
</feature>
<evidence type="ECO:0000256" key="5">
    <source>
        <dbReference type="ARBA" id="ARBA00022603"/>
    </source>
</evidence>
<evidence type="ECO:0000256" key="4">
    <source>
        <dbReference type="ARBA" id="ARBA00012034"/>
    </source>
</evidence>
<evidence type="ECO:0000256" key="3">
    <source>
        <dbReference type="ARBA" id="ARBA00009553"/>
    </source>
</evidence>
<dbReference type="Gene3D" id="3.20.20.210">
    <property type="match status" value="2"/>
</dbReference>
<comment type="function">
    <text evidence="1">Catalyzes the transfer of a methyl group from 5-methyltetrahydrofolate to homocysteine resulting in methionine formation.</text>
</comment>
<evidence type="ECO:0000259" key="16">
    <source>
        <dbReference type="Pfam" id="PF01717"/>
    </source>
</evidence>
<evidence type="ECO:0000256" key="10">
    <source>
        <dbReference type="ARBA" id="ARBA00023167"/>
    </source>
</evidence>
<dbReference type="InterPro" id="IPR013215">
    <property type="entry name" value="Cbl-indep_Met_Synth_N"/>
</dbReference>
<feature type="binding site" evidence="13">
    <location>
        <position position="570"/>
    </location>
    <ligand>
        <name>5-methyltetrahydropteroyltri-L-glutamate</name>
        <dbReference type="ChEBI" id="CHEBI:58207"/>
    </ligand>
</feature>
<feature type="binding site" evidence="13">
    <location>
        <begin position="524"/>
        <end position="525"/>
    </location>
    <ligand>
        <name>5-methyltetrahydropteroyltri-L-glutamate</name>
        <dbReference type="ChEBI" id="CHEBI:58207"/>
    </ligand>
</feature>
<dbReference type="GO" id="GO:0003871">
    <property type="term" value="F:5-methyltetrahydropteroyltriglutamate-homocysteine S-methyltransferase activity"/>
    <property type="evidence" value="ECO:0007669"/>
    <property type="project" value="UniProtKB-EC"/>
</dbReference>
<keyword evidence="9 14" id="KW-0862">Zinc</keyword>
<dbReference type="Pfam" id="PF08267">
    <property type="entry name" value="Meth_synt_1"/>
    <property type="match status" value="1"/>
</dbReference>
<feature type="binding site" evidence="14">
    <location>
        <position position="674"/>
    </location>
    <ligand>
        <name>Zn(2+)</name>
        <dbReference type="ChEBI" id="CHEBI:29105"/>
        <label>1</label>
        <note>catalytic</note>
    </ligand>
</feature>
<dbReference type="NCBIfam" id="TIGR01371">
    <property type="entry name" value="met_syn_B12ind"/>
    <property type="match status" value="1"/>
</dbReference>
<evidence type="ECO:0000256" key="7">
    <source>
        <dbReference type="ARBA" id="ARBA00022679"/>
    </source>
</evidence>
<comment type="similarity">
    <text evidence="3">Belongs to the vitamin-B12 independent methionine synthase family.</text>
</comment>